<reference evidence="1 2" key="1">
    <citation type="journal article" date="2012" name="Stand. Genomic Sci.">
        <title>Genome sequence of the orange-pigmented seawater bacterium Owenweeksia hongkongensis type strain (UST20020801(T)).</title>
        <authorList>
            <person name="Riedel T."/>
            <person name="Held B."/>
            <person name="Nolan M."/>
            <person name="Lucas S."/>
            <person name="Lapidus A."/>
            <person name="Tice H."/>
            <person name="Del Rio T.G."/>
            <person name="Cheng J.F."/>
            <person name="Han C."/>
            <person name="Tapia R."/>
            <person name="Goodwin L.A."/>
            <person name="Pitluck S."/>
            <person name="Liolios K."/>
            <person name="Mavromatis K."/>
            <person name="Pagani I."/>
            <person name="Ivanova N."/>
            <person name="Mikhailova N."/>
            <person name="Pati A."/>
            <person name="Chen A."/>
            <person name="Palaniappan K."/>
            <person name="Rohde M."/>
            <person name="Tindall B.J."/>
            <person name="Detter J.C."/>
            <person name="Goker M."/>
            <person name="Woyke T."/>
            <person name="Bristow J."/>
            <person name="Eisen J.A."/>
            <person name="Markowitz V."/>
            <person name="Hugenholtz P."/>
            <person name="Klenk H.P."/>
            <person name="Kyrpides N.C."/>
        </authorList>
    </citation>
    <scope>NUCLEOTIDE SEQUENCE</scope>
    <source>
        <strain evidence="2">DSM 17368 / JCM 12287 / NRRL B-23963</strain>
    </source>
</reference>
<name>G8R0K6_OWEHD</name>
<dbReference type="EMBL" id="CP003156">
    <property type="protein sequence ID" value="AEV32710.1"/>
    <property type="molecule type" value="Genomic_DNA"/>
</dbReference>
<dbReference type="RefSeq" id="WP_014202066.1">
    <property type="nucleotide sequence ID" value="NC_016599.1"/>
</dbReference>
<dbReference type="Pfam" id="PF09411">
    <property type="entry name" value="PagL"/>
    <property type="match status" value="1"/>
</dbReference>
<proteinExistence type="predicted"/>
<accession>G8R0K6</accession>
<dbReference type="eggNOG" id="COG1317">
    <property type="taxonomic scope" value="Bacteria"/>
</dbReference>
<dbReference type="Proteomes" id="UP000005631">
    <property type="component" value="Chromosome"/>
</dbReference>
<dbReference type="AlphaFoldDB" id="G8R0K6"/>
<dbReference type="InterPro" id="IPR018550">
    <property type="entry name" value="Lipid-A_deacylase-rel"/>
</dbReference>
<dbReference type="HOGENOM" id="CLU_057487_0_0_10"/>
<keyword evidence="2" id="KW-1185">Reference proteome</keyword>
<gene>
    <name evidence="1" type="ordered locus">Oweho_1722</name>
</gene>
<protein>
    <submittedName>
        <fullName evidence="1">Lipid A 3-O-deacylase (PagL)</fullName>
    </submittedName>
</protein>
<evidence type="ECO:0000313" key="1">
    <source>
        <dbReference type="EMBL" id="AEV32710.1"/>
    </source>
</evidence>
<dbReference type="KEGG" id="oho:Oweho_1722"/>
<evidence type="ECO:0000313" key="2">
    <source>
        <dbReference type="Proteomes" id="UP000005631"/>
    </source>
</evidence>
<dbReference type="STRING" id="926562.Oweho_1722"/>
<organism evidence="1 2">
    <name type="scientific">Owenweeksia hongkongensis (strain DSM 17368 / CIP 108786 / JCM 12287 / NRRL B-23963 / UST20020801)</name>
    <dbReference type="NCBI Taxonomy" id="926562"/>
    <lineage>
        <taxon>Bacteria</taxon>
        <taxon>Pseudomonadati</taxon>
        <taxon>Bacteroidota</taxon>
        <taxon>Flavobacteriia</taxon>
        <taxon>Flavobacteriales</taxon>
        <taxon>Owenweeksiaceae</taxon>
        <taxon>Owenweeksia</taxon>
    </lineage>
</organism>
<dbReference type="Gene3D" id="2.40.160.20">
    <property type="match status" value="1"/>
</dbReference>
<sequence length="365" mass="42007">MFVVLASFAFKVKAQPLNYRFVEVKGHTGIHMYSGDDLNPFLEKGYGAYEFRFGWQMDGSKGWEHNYRYPSFGLGWYSGFVGSPTVIGNPNAFFGFASFPLSKLKRHVWISEAGLGLAYNLRKYDPVKNPLNDAIGTSLALYYNYSFGGRFAINREMDLLYAVDVTHISNGRMAQPNHGLNMVGVNLGMRYHFNKLQRKNNPGHKPDKLWDVRPSYDKQLDENLRDYKESNFLIHLAGGFSQNLKDKNTNVKYFDATSMVEFQKFFHFKHAAVVGLDFFYDGNMLGFDEDPYEVGYHVGYDYKIWRCTIRMQVGSYIYAPDMKGAFFMRPAGKYDINDRWFAQLGLKTRAGIAADWLEWGIGVRL</sequence>
<dbReference type="OrthoDB" id="627554at2"/>